<dbReference type="AlphaFoldDB" id="A0AAV7GCN3"/>
<evidence type="ECO:0000313" key="1">
    <source>
        <dbReference type="EMBL" id="KAH0453478.1"/>
    </source>
</evidence>
<dbReference type="EMBL" id="JAGFBR010000016">
    <property type="protein sequence ID" value="KAH0453478.1"/>
    <property type="molecule type" value="Genomic_DNA"/>
</dbReference>
<name>A0AAV7GCN3_DENCH</name>
<accession>A0AAV7GCN3</accession>
<organism evidence="1 2">
    <name type="scientific">Dendrobium chrysotoxum</name>
    <name type="common">Orchid</name>
    <dbReference type="NCBI Taxonomy" id="161865"/>
    <lineage>
        <taxon>Eukaryota</taxon>
        <taxon>Viridiplantae</taxon>
        <taxon>Streptophyta</taxon>
        <taxon>Embryophyta</taxon>
        <taxon>Tracheophyta</taxon>
        <taxon>Spermatophyta</taxon>
        <taxon>Magnoliopsida</taxon>
        <taxon>Liliopsida</taxon>
        <taxon>Asparagales</taxon>
        <taxon>Orchidaceae</taxon>
        <taxon>Epidendroideae</taxon>
        <taxon>Malaxideae</taxon>
        <taxon>Dendrobiinae</taxon>
        <taxon>Dendrobium</taxon>
    </lineage>
</organism>
<keyword evidence="2" id="KW-1185">Reference proteome</keyword>
<sequence length="85" mass="9806">MIVERRPRRHLHRRLSKKFLLHHPPAFQFCTPNKGERTENIKRMALCLTTLTLTAVSDATNGIEELTPFQELCGAFSHSGLCIYR</sequence>
<dbReference type="Proteomes" id="UP000775213">
    <property type="component" value="Unassembled WGS sequence"/>
</dbReference>
<proteinExistence type="predicted"/>
<gene>
    <name evidence="1" type="ORF">IEQ34_017802</name>
</gene>
<protein>
    <submittedName>
        <fullName evidence="1">Uncharacterized protein</fullName>
    </submittedName>
</protein>
<comment type="caution">
    <text evidence="1">The sequence shown here is derived from an EMBL/GenBank/DDBJ whole genome shotgun (WGS) entry which is preliminary data.</text>
</comment>
<evidence type="ECO:0000313" key="2">
    <source>
        <dbReference type="Proteomes" id="UP000775213"/>
    </source>
</evidence>
<reference evidence="1 2" key="1">
    <citation type="journal article" date="2021" name="Hortic Res">
        <title>Chromosome-scale assembly of the Dendrobium chrysotoxum genome enhances the understanding of orchid evolution.</title>
        <authorList>
            <person name="Zhang Y."/>
            <person name="Zhang G.Q."/>
            <person name="Zhang D."/>
            <person name="Liu X.D."/>
            <person name="Xu X.Y."/>
            <person name="Sun W.H."/>
            <person name="Yu X."/>
            <person name="Zhu X."/>
            <person name="Wang Z.W."/>
            <person name="Zhao X."/>
            <person name="Zhong W.Y."/>
            <person name="Chen H."/>
            <person name="Yin W.L."/>
            <person name="Huang T."/>
            <person name="Niu S.C."/>
            <person name="Liu Z.J."/>
        </authorList>
    </citation>
    <scope>NUCLEOTIDE SEQUENCE [LARGE SCALE GENOMIC DNA]</scope>
    <source>
        <strain evidence="1">Lindl</strain>
    </source>
</reference>